<dbReference type="PANTHER" id="PTHR43710">
    <property type="entry name" value="2-HYDROXYACYL-COA LYASE"/>
    <property type="match status" value="1"/>
</dbReference>
<dbReference type="OrthoDB" id="16262at2759"/>
<feature type="domain" description="Thiamine pyrophosphate enzyme central" evidence="12">
    <location>
        <begin position="193"/>
        <end position="322"/>
    </location>
</feature>
<feature type="domain" description="Thiamine pyrophosphate enzyme TPP-binding" evidence="13">
    <location>
        <begin position="388"/>
        <end position="550"/>
    </location>
</feature>
<dbReference type="InterPro" id="IPR012000">
    <property type="entry name" value="Thiamin_PyroP_enz_cen_dom"/>
</dbReference>
<keyword evidence="4" id="KW-0460">Magnesium</keyword>
<feature type="domain" description="Thiamine pyrophosphate enzyme N-terminal TPP-binding" evidence="14">
    <location>
        <begin position="6"/>
        <end position="120"/>
    </location>
</feature>
<dbReference type="EMBL" id="OV121140">
    <property type="protein sequence ID" value="CAH0564468.1"/>
    <property type="molecule type" value="Genomic_DNA"/>
</dbReference>
<comment type="catalytic activity">
    <reaction evidence="10">
        <text>2-hydroxyoctadecanoyl-CoA = heptadecanal + formyl-CoA</text>
        <dbReference type="Rhea" id="RHEA:55196"/>
        <dbReference type="ChEBI" id="CHEBI:57376"/>
        <dbReference type="ChEBI" id="CHEBI:74116"/>
        <dbReference type="ChEBI" id="CHEBI:138631"/>
    </reaction>
    <physiologicalReaction direction="left-to-right" evidence="10">
        <dbReference type="Rhea" id="RHEA:55197"/>
    </physiologicalReaction>
</comment>
<dbReference type="Proteomes" id="UP001154078">
    <property type="component" value="Chromosome 9"/>
</dbReference>
<organism evidence="15 16">
    <name type="scientific">Brassicogethes aeneus</name>
    <name type="common">Rape pollen beetle</name>
    <name type="synonym">Meligethes aeneus</name>
    <dbReference type="NCBI Taxonomy" id="1431903"/>
    <lineage>
        <taxon>Eukaryota</taxon>
        <taxon>Metazoa</taxon>
        <taxon>Ecdysozoa</taxon>
        <taxon>Arthropoda</taxon>
        <taxon>Hexapoda</taxon>
        <taxon>Insecta</taxon>
        <taxon>Pterygota</taxon>
        <taxon>Neoptera</taxon>
        <taxon>Endopterygota</taxon>
        <taxon>Coleoptera</taxon>
        <taxon>Polyphaga</taxon>
        <taxon>Cucujiformia</taxon>
        <taxon>Nitidulidae</taxon>
        <taxon>Meligethinae</taxon>
        <taxon>Brassicogethes</taxon>
    </lineage>
</organism>
<keyword evidence="5 11" id="KW-0786">Thiamine pyrophosphate</keyword>
<dbReference type="PANTHER" id="PTHR43710:SF2">
    <property type="entry name" value="2-HYDROXYACYL-COA LYASE 1"/>
    <property type="match status" value="1"/>
</dbReference>
<dbReference type="GO" id="GO:0001561">
    <property type="term" value="P:fatty acid alpha-oxidation"/>
    <property type="evidence" value="ECO:0007669"/>
    <property type="project" value="TreeGrafter"/>
</dbReference>
<comment type="similarity">
    <text evidence="2 11">Belongs to the TPP enzyme family.</text>
</comment>
<evidence type="ECO:0000256" key="9">
    <source>
        <dbReference type="ARBA" id="ARBA00044518"/>
    </source>
</evidence>
<evidence type="ECO:0000256" key="4">
    <source>
        <dbReference type="ARBA" id="ARBA00022842"/>
    </source>
</evidence>
<dbReference type="GO" id="GO:0106359">
    <property type="term" value="F:2-hydroxyacyl-CoA lyase activity"/>
    <property type="evidence" value="ECO:0007669"/>
    <property type="project" value="UniProtKB-EC"/>
</dbReference>
<evidence type="ECO:0000259" key="13">
    <source>
        <dbReference type="Pfam" id="PF02775"/>
    </source>
</evidence>
<dbReference type="EC" id="4.1.2.63" evidence="9"/>
<comment type="cofactor">
    <cofactor evidence="1">
        <name>thiamine diphosphate</name>
        <dbReference type="ChEBI" id="CHEBI:58937"/>
    </cofactor>
</comment>
<comment type="catalytic activity">
    <reaction evidence="7">
        <text>a 2-hydroxy-3-methyl fatty acyl-CoA = a 2-methyl-branched fatty aldehyde + formyl-CoA</text>
        <dbReference type="Rhea" id="RHEA:25375"/>
        <dbReference type="ChEBI" id="CHEBI:49188"/>
        <dbReference type="ChEBI" id="CHEBI:57376"/>
        <dbReference type="ChEBI" id="CHEBI:58783"/>
        <dbReference type="EC" id="4.1.2.63"/>
    </reaction>
    <physiologicalReaction direction="left-to-right" evidence="7">
        <dbReference type="Rhea" id="RHEA:25376"/>
    </physiologicalReaction>
</comment>
<evidence type="ECO:0000259" key="12">
    <source>
        <dbReference type="Pfam" id="PF00205"/>
    </source>
</evidence>
<evidence type="ECO:0000256" key="8">
    <source>
        <dbReference type="ARBA" id="ARBA00044454"/>
    </source>
</evidence>
<keyword evidence="6" id="KW-0456">Lyase</keyword>
<evidence type="ECO:0000313" key="15">
    <source>
        <dbReference type="EMBL" id="CAH0564468.1"/>
    </source>
</evidence>
<dbReference type="FunFam" id="3.40.50.1220:FF:000006">
    <property type="entry name" value="2-hydroxyacyl-CoA lyase 1"/>
    <property type="match status" value="1"/>
</dbReference>
<dbReference type="Pfam" id="PF00205">
    <property type="entry name" value="TPP_enzyme_M"/>
    <property type="match status" value="1"/>
</dbReference>
<keyword evidence="16" id="KW-1185">Reference proteome</keyword>
<gene>
    <name evidence="15" type="ORF">MELIAE_LOCUS13015</name>
</gene>
<evidence type="ECO:0000256" key="6">
    <source>
        <dbReference type="ARBA" id="ARBA00023239"/>
    </source>
</evidence>
<dbReference type="InterPro" id="IPR029061">
    <property type="entry name" value="THDP-binding"/>
</dbReference>
<evidence type="ECO:0000256" key="2">
    <source>
        <dbReference type="ARBA" id="ARBA00007812"/>
    </source>
</evidence>
<dbReference type="GO" id="GO:0030976">
    <property type="term" value="F:thiamine pyrophosphate binding"/>
    <property type="evidence" value="ECO:0007669"/>
    <property type="project" value="InterPro"/>
</dbReference>
<comment type="catalytic activity">
    <reaction evidence="8">
        <text>an (R)-2-hydroxy-long-chain-fatty acyl-CoA = a long-chain fatty aldehyde + formyl-CoA</text>
        <dbReference type="Rhea" id="RHEA:67444"/>
        <dbReference type="ChEBI" id="CHEBI:17176"/>
        <dbReference type="ChEBI" id="CHEBI:57376"/>
        <dbReference type="ChEBI" id="CHEBI:170012"/>
        <dbReference type="EC" id="4.1.2.63"/>
    </reaction>
    <physiologicalReaction direction="left-to-right" evidence="8">
        <dbReference type="Rhea" id="RHEA:67445"/>
    </physiologicalReaction>
</comment>
<dbReference type="InterPro" id="IPR011766">
    <property type="entry name" value="TPP_enzyme_TPP-bd"/>
</dbReference>
<dbReference type="Gene3D" id="3.40.50.970">
    <property type="match status" value="2"/>
</dbReference>
<proteinExistence type="inferred from homology"/>
<name>A0A9P0BJJ4_BRAAE</name>
<evidence type="ECO:0000313" key="16">
    <source>
        <dbReference type="Proteomes" id="UP001154078"/>
    </source>
</evidence>
<dbReference type="Pfam" id="PF02776">
    <property type="entry name" value="TPP_enzyme_N"/>
    <property type="match status" value="1"/>
</dbReference>
<dbReference type="GO" id="GO:0000287">
    <property type="term" value="F:magnesium ion binding"/>
    <property type="evidence" value="ECO:0007669"/>
    <property type="project" value="InterPro"/>
</dbReference>
<dbReference type="GO" id="GO:0005777">
    <property type="term" value="C:peroxisome"/>
    <property type="evidence" value="ECO:0007669"/>
    <property type="project" value="TreeGrafter"/>
</dbReference>
<dbReference type="AlphaFoldDB" id="A0A9P0BJJ4"/>
<evidence type="ECO:0000256" key="5">
    <source>
        <dbReference type="ARBA" id="ARBA00023052"/>
    </source>
</evidence>
<dbReference type="FunFam" id="3.40.50.970:FF:000027">
    <property type="entry name" value="2-hydroxyacyl-CoA lyase 1"/>
    <property type="match status" value="1"/>
</dbReference>
<dbReference type="SUPFAM" id="SSF52518">
    <property type="entry name" value="Thiamin diphosphate-binding fold (THDP-binding)"/>
    <property type="match status" value="2"/>
</dbReference>
<dbReference type="Gene3D" id="3.40.50.1220">
    <property type="entry name" value="TPP-binding domain"/>
    <property type="match status" value="1"/>
</dbReference>
<dbReference type="SUPFAM" id="SSF52467">
    <property type="entry name" value="DHS-like NAD/FAD-binding domain"/>
    <property type="match status" value="1"/>
</dbReference>
<dbReference type="InterPro" id="IPR045025">
    <property type="entry name" value="HACL1-like"/>
</dbReference>
<dbReference type="Pfam" id="PF02775">
    <property type="entry name" value="TPP_enzyme_C"/>
    <property type="match status" value="1"/>
</dbReference>
<evidence type="ECO:0000259" key="14">
    <source>
        <dbReference type="Pfam" id="PF02776"/>
    </source>
</evidence>
<dbReference type="InterPro" id="IPR012001">
    <property type="entry name" value="Thiamin_PyroP_enz_TPP-bd_dom"/>
</dbReference>
<evidence type="ECO:0000256" key="11">
    <source>
        <dbReference type="RuleBase" id="RU362132"/>
    </source>
</evidence>
<evidence type="ECO:0000256" key="7">
    <source>
        <dbReference type="ARBA" id="ARBA00044451"/>
    </source>
</evidence>
<dbReference type="CDD" id="cd02004">
    <property type="entry name" value="TPP_BZL_OCoD_HPCL"/>
    <property type="match status" value="1"/>
</dbReference>
<evidence type="ECO:0000256" key="1">
    <source>
        <dbReference type="ARBA" id="ARBA00001964"/>
    </source>
</evidence>
<evidence type="ECO:0000256" key="10">
    <source>
        <dbReference type="ARBA" id="ARBA00048738"/>
    </source>
</evidence>
<protein>
    <recommendedName>
        <fullName evidence="9">2-hydroxyacyl-CoA lyase</fullName>
        <ecNumber evidence="9">4.1.2.63</ecNumber>
    </recommendedName>
</protein>
<sequence>MAELDGNAVLAQSLKEQGIEYVFGIVGIPVIELSMALQQHGIHYIGMRNEQAACYSAQAIGYLTGTPGAVLVVSGPGLLHTYGGMANAQINCWPMLVIGGSCPEDHEGIGGFQECNQVELSRPYCKYSARPPSVQLIPQHVENAVRYAKVGRPGVSYLDFPANILAGKILETAITTSPGPAEIPLIYPDPKEIEKAVEILLKAQRPLVIIGKGAAYSRAEQQIRDLIKNTNLPFLATPMGKGVAPDTSPNCIASARSTALLKADVVLLLGARLNWILHFGRTPRYAADTKFIQIDLNPEELHNSVRSSVAIQSDIKTAVEALIIGLQKRTYNFSNQSEWWKVLLRKCEENKKAVQAMASDVNTPLNYYAVFKHIFELLPKDCIIVSEGANTMDIGRTMLLNDLPRHRLDAGTFGTMGVGPGFAIAAALYCRHYEPTKRVICVEGDSAFGFSGMEVETMVRYKLPITIIIVNNSGIYGGMDEESYREIQEAGGKDDITKMTPPTSLSYAARYEKMMTIFGKSGFFCKTIPELQNAVRESLKINDSPSIINVIINPTADRKPQAFNWLTESKL</sequence>
<evidence type="ECO:0000256" key="3">
    <source>
        <dbReference type="ARBA" id="ARBA00022723"/>
    </source>
</evidence>
<dbReference type="InterPro" id="IPR029035">
    <property type="entry name" value="DHS-like_NAD/FAD-binding_dom"/>
</dbReference>
<dbReference type="CDD" id="cd07035">
    <property type="entry name" value="TPP_PYR_POX_like"/>
    <property type="match status" value="1"/>
</dbReference>
<keyword evidence="3" id="KW-0479">Metal-binding</keyword>
<accession>A0A9P0BJJ4</accession>
<reference evidence="15" key="1">
    <citation type="submission" date="2021-12" db="EMBL/GenBank/DDBJ databases">
        <authorList>
            <person name="King R."/>
        </authorList>
    </citation>
    <scope>NUCLEOTIDE SEQUENCE</scope>
</reference>